<feature type="transmembrane region" description="Helical" evidence="4">
    <location>
        <begin position="137"/>
        <end position="160"/>
    </location>
</feature>
<feature type="transmembrane region" description="Helical" evidence="4">
    <location>
        <begin position="321"/>
        <end position="339"/>
    </location>
</feature>
<evidence type="ECO:0000313" key="6">
    <source>
        <dbReference type="Proteomes" id="UP001497382"/>
    </source>
</evidence>
<keyword evidence="3 4" id="KW-0472">Membrane</keyword>
<feature type="transmembrane region" description="Helical" evidence="4">
    <location>
        <begin position="292"/>
        <end position="314"/>
    </location>
</feature>
<feature type="transmembrane region" description="Helical" evidence="4">
    <location>
        <begin position="12"/>
        <end position="30"/>
    </location>
</feature>
<evidence type="ECO:0000256" key="4">
    <source>
        <dbReference type="SAM" id="Phobius"/>
    </source>
</evidence>
<feature type="transmembrane region" description="Helical" evidence="4">
    <location>
        <begin position="205"/>
        <end position="228"/>
    </location>
</feature>
<evidence type="ECO:0000256" key="3">
    <source>
        <dbReference type="ARBA" id="ARBA00023136"/>
    </source>
</evidence>
<feature type="transmembrane region" description="Helical" evidence="4">
    <location>
        <begin position="380"/>
        <end position="402"/>
    </location>
</feature>
<feature type="transmembrane region" description="Helical" evidence="4">
    <location>
        <begin position="50"/>
        <end position="71"/>
    </location>
</feature>
<keyword evidence="6" id="KW-1185">Reference proteome</keyword>
<evidence type="ECO:0000313" key="5">
    <source>
        <dbReference type="EMBL" id="CAL1261622.1"/>
    </source>
</evidence>
<dbReference type="PANTHER" id="PTHR23121">
    <property type="entry name" value="SODIUM-DEPENDENT GLUCOSE TRANSPORTER 1"/>
    <property type="match status" value="1"/>
</dbReference>
<comment type="caution">
    <text evidence="5">The sequence shown here is derived from an EMBL/GenBank/DDBJ whole genome shotgun (WGS) entry which is preliminary data.</text>
</comment>
<dbReference type="InterPro" id="IPR036259">
    <property type="entry name" value="MFS_trans_sf"/>
</dbReference>
<proteinExistence type="predicted"/>
<dbReference type="SUPFAM" id="SSF103473">
    <property type="entry name" value="MFS general substrate transporter"/>
    <property type="match status" value="1"/>
</dbReference>
<protein>
    <recommendedName>
        <fullName evidence="7">Sodium-dependent glucose transporter 1</fullName>
    </recommendedName>
</protein>
<dbReference type="AlphaFoldDB" id="A0AAV1YUN8"/>
<feature type="transmembrane region" description="Helical" evidence="4">
    <location>
        <begin position="345"/>
        <end position="368"/>
    </location>
</feature>
<dbReference type="Gene3D" id="1.20.1250.20">
    <property type="entry name" value="MFS general substrate transporter like domains"/>
    <property type="match status" value="2"/>
</dbReference>
<feature type="transmembrane region" description="Helical" evidence="4">
    <location>
        <begin position="249"/>
        <end position="272"/>
    </location>
</feature>
<feature type="transmembrane region" description="Helical" evidence="4">
    <location>
        <begin position="78"/>
        <end position="97"/>
    </location>
</feature>
<evidence type="ECO:0008006" key="7">
    <source>
        <dbReference type="Google" id="ProtNLM"/>
    </source>
</evidence>
<accession>A0AAV1YUN8</accession>
<dbReference type="EMBL" id="CAXIEN010000002">
    <property type="protein sequence ID" value="CAL1261622.1"/>
    <property type="molecule type" value="Genomic_DNA"/>
</dbReference>
<organism evidence="5 6">
    <name type="scientific">Larinioides sclopetarius</name>
    <dbReference type="NCBI Taxonomy" id="280406"/>
    <lineage>
        <taxon>Eukaryota</taxon>
        <taxon>Metazoa</taxon>
        <taxon>Ecdysozoa</taxon>
        <taxon>Arthropoda</taxon>
        <taxon>Chelicerata</taxon>
        <taxon>Arachnida</taxon>
        <taxon>Araneae</taxon>
        <taxon>Araneomorphae</taxon>
        <taxon>Entelegynae</taxon>
        <taxon>Araneoidea</taxon>
        <taxon>Araneidae</taxon>
        <taxon>Larinioides</taxon>
    </lineage>
</organism>
<gene>
    <name evidence="5" type="ORF">LARSCL_LOCUS512</name>
</gene>
<keyword evidence="2 4" id="KW-1133">Transmembrane helix</keyword>
<sequence length="456" mass="49445">MAILTTKGIKIFKTCNLYLCFLMLGMSVAIPGPTLLDLENLVGTDMQHIAFIYTARSSGYLFGSLAGGVLFDMVARKQVILTLVNFVASLSMLGIPWSRSIGVLTALMTINGMMLGCMDTGGNVCCLNLWGKDSGPFYQALHFTFGLGALIAPLIAAPFVGNFDTSDFSFENSSIVAANTTLQPGFRNYLNDSLIENFEIPPITYAYSAIGIFSLFVTALFLIICIIAPLETQGPQSEKSQVRERKLSFILLIVFLNIILVFVEIGTEVGYAQMLTTYVVKGPLKLSPTTGSYMTSGFWAAFSVSRFLSVFLAIKFSNLQMIVFDIIVTSIGALVLLTSGGSQVWAIWLATILFGVGTASFFPAAVGWVEKYVTVTNKMASSFCVGAAFGEMIIPFIISTYIDTVPRVLLYTVAASCVLSAAVVFLMWLILRKINKDKYVKDEGTANAAYDANVNA</sequence>
<feature type="transmembrane region" description="Helical" evidence="4">
    <location>
        <begin position="408"/>
        <end position="431"/>
    </location>
</feature>
<reference evidence="5 6" key="1">
    <citation type="submission" date="2024-04" db="EMBL/GenBank/DDBJ databases">
        <authorList>
            <person name="Rising A."/>
            <person name="Reimegard J."/>
            <person name="Sonavane S."/>
            <person name="Akerstrom W."/>
            <person name="Nylinder S."/>
            <person name="Hedman E."/>
            <person name="Kallberg Y."/>
        </authorList>
    </citation>
    <scope>NUCLEOTIDE SEQUENCE [LARGE SCALE GENOMIC DNA]</scope>
</reference>
<feature type="transmembrane region" description="Helical" evidence="4">
    <location>
        <begin position="103"/>
        <end position="130"/>
    </location>
</feature>
<keyword evidence="1 4" id="KW-0812">Transmembrane</keyword>
<name>A0AAV1YUN8_9ARAC</name>
<evidence type="ECO:0000256" key="1">
    <source>
        <dbReference type="ARBA" id="ARBA00022692"/>
    </source>
</evidence>
<dbReference type="Proteomes" id="UP001497382">
    <property type="component" value="Unassembled WGS sequence"/>
</dbReference>
<evidence type="ECO:0000256" key="2">
    <source>
        <dbReference type="ARBA" id="ARBA00022989"/>
    </source>
</evidence>
<dbReference type="PANTHER" id="PTHR23121:SF9">
    <property type="entry name" value="SODIUM-DEPENDENT GLUCOSE TRANSPORTER 1"/>
    <property type="match status" value="1"/>
</dbReference>